<name>A0A0R2PM53_9GAMM</name>
<sequence length="251" mass="29133">MAATHEVHGQDLKQYSVEVIIFEQLEVSTAEDLSPHAIDLSTMSLISLLEKPPMEEEVVIEEIIEEAEEIIEPSSEETEELPEEDFVLENPLQIDQWFEKNTELKELDNIYRRLNRRQEYKILHKFSWLQPALAEPDTPYIHEIFDEHGLAIRLYQSRYLHLDLLGYMNGKLVSAKNRELIESIKLAASPPSDLLDETPKTSSEPMTEESLVLEGIVDYVLREDRRIFQNESHFFDHPKMGIIVSVYDSPP</sequence>
<dbReference type="Pfam" id="PF10972">
    <property type="entry name" value="CsiV"/>
    <property type="match status" value="1"/>
</dbReference>
<dbReference type="EMBL" id="LIAV01000234">
    <property type="protein sequence ID" value="KRO39199.1"/>
    <property type="molecule type" value="Genomic_DNA"/>
</dbReference>
<proteinExistence type="predicted"/>
<dbReference type="Proteomes" id="UP000050874">
    <property type="component" value="Unassembled WGS sequence"/>
</dbReference>
<dbReference type="InterPro" id="IPR021241">
    <property type="entry name" value="CsiV"/>
</dbReference>
<gene>
    <name evidence="1" type="ORF">ABR63_03455</name>
</gene>
<evidence type="ECO:0000313" key="1">
    <source>
        <dbReference type="EMBL" id="KRO39199.1"/>
    </source>
</evidence>
<comment type="caution">
    <text evidence="1">The sequence shown here is derived from an EMBL/GenBank/DDBJ whole genome shotgun (WGS) entry which is preliminary data.</text>
</comment>
<organism evidence="1 2">
    <name type="scientific">SAR86 cluster bacterium BACL1 MAG-120920-bin57</name>
    <dbReference type="NCBI Taxonomy" id="1655571"/>
    <lineage>
        <taxon>Bacteria</taxon>
        <taxon>Pseudomonadati</taxon>
        <taxon>Pseudomonadota</taxon>
        <taxon>Gammaproteobacteria</taxon>
        <taxon>SAR86 cluster</taxon>
    </lineage>
</organism>
<dbReference type="AlphaFoldDB" id="A0A0R2PM53"/>
<reference evidence="2" key="1">
    <citation type="submission" date="2015-10" db="EMBL/GenBank/DDBJ databases">
        <title>Metagenome-Assembled Genomes uncover a global brackish microbiome.</title>
        <authorList>
            <person name="Hugerth L.W."/>
            <person name="Larsson J."/>
            <person name="Alneberg J."/>
            <person name="Lindh M.V."/>
            <person name="Legrand C."/>
            <person name="Pinhassi J."/>
            <person name="Andersson A."/>
        </authorList>
    </citation>
    <scope>NUCLEOTIDE SEQUENCE [LARGE SCALE GENOMIC DNA]</scope>
</reference>
<accession>A0A0R2PM53</accession>
<evidence type="ECO:0000313" key="2">
    <source>
        <dbReference type="Proteomes" id="UP000050874"/>
    </source>
</evidence>
<protein>
    <submittedName>
        <fullName evidence="1">Uncharacterized protein</fullName>
    </submittedName>
</protein>